<feature type="compositionally biased region" description="Basic and acidic residues" evidence="1">
    <location>
        <begin position="11"/>
        <end position="24"/>
    </location>
</feature>
<protein>
    <submittedName>
        <fullName evidence="2">Uncharacterized protein</fullName>
    </submittedName>
</protein>
<gene>
    <name evidence="2" type="ORF">A5481_25375</name>
</gene>
<evidence type="ECO:0000256" key="1">
    <source>
        <dbReference type="SAM" id="MobiDB-lite"/>
    </source>
</evidence>
<proteinExistence type="predicted"/>
<reference evidence="2 3" key="1">
    <citation type="submission" date="2016-04" db="EMBL/GenBank/DDBJ databases">
        <authorList>
            <person name="Evans L.H."/>
            <person name="Alamgir A."/>
            <person name="Owens N."/>
            <person name="Weber N.D."/>
            <person name="Virtaneva K."/>
            <person name="Barbian K."/>
            <person name="Babar A."/>
            <person name="Rosenke K."/>
        </authorList>
    </citation>
    <scope>NUCLEOTIDE SEQUENCE [LARGE SCALE GENOMIC DNA]</scope>
    <source>
        <strain evidence="2 3">PMB02</strain>
    </source>
</reference>
<organism evidence="2 3">
    <name type="scientific">Methylobacterium platani</name>
    <dbReference type="NCBI Taxonomy" id="427683"/>
    <lineage>
        <taxon>Bacteria</taxon>
        <taxon>Pseudomonadati</taxon>
        <taxon>Pseudomonadota</taxon>
        <taxon>Alphaproteobacteria</taxon>
        <taxon>Hyphomicrobiales</taxon>
        <taxon>Methylobacteriaceae</taxon>
        <taxon>Methylobacterium</taxon>
    </lineage>
</organism>
<feature type="region of interest" description="Disordered" evidence="1">
    <location>
        <begin position="11"/>
        <end position="44"/>
    </location>
</feature>
<name>A0A179S166_9HYPH</name>
<accession>A0A179S166</accession>
<dbReference type="EMBL" id="LWHQ01000055">
    <property type="protein sequence ID" value="OAS18939.1"/>
    <property type="molecule type" value="Genomic_DNA"/>
</dbReference>
<dbReference type="AlphaFoldDB" id="A0A179S166"/>
<dbReference type="Proteomes" id="UP000078316">
    <property type="component" value="Unassembled WGS sequence"/>
</dbReference>
<feature type="compositionally biased region" description="Basic and acidic residues" evidence="1">
    <location>
        <begin position="35"/>
        <end position="44"/>
    </location>
</feature>
<evidence type="ECO:0000313" key="2">
    <source>
        <dbReference type="EMBL" id="OAS18939.1"/>
    </source>
</evidence>
<sequence>MVSLTLQQAIERARQHQMSPEERRRQRVSLAMGLRSRDSNMTREEAEAAVDYMNGSGRAPSRTTASV</sequence>
<comment type="caution">
    <text evidence="2">The sequence shown here is derived from an EMBL/GenBank/DDBJ whole genome shotgun (WGS) entry which is preliminary data.</text>
</comment>
<evidence type="ECO:0000313" key="3">
    <source>
        <dbReference type="Proteomes" id="UP000078316"/>
    </source>
</evidence>